<evidence type="ECO:0000313" key="7">
    <source>
        <dbReference type="EMBL" id="CAL8123751.1"/>
    </source>
</evidence>
<evidence type="ECO:0000256" key="2">
    <source>
        <dbReference type="ARBA" id="ARBA00022694"/>
    </source>
</evidence>
<keyword evidence="8" id="KW-1185">Reference proteome</keyword>
<keyword evidence="2" id="KW-0819">tRNA processing</keyword>
<evidence type="ECO:0000259" key="5">
    <source>
        <dbReference type="Pfam" id="PF25150"/>
    </source>
</evidence>
<evidence type="ECO:0000256" key="1">
    <source>
        <dbReference type="ARBA" id="ARBA00010409"/>
    </source>
</evidence>
<comment type="similarity">
    <text evidence="1">Belongs to the THADA family.</text>
</comment>
<feature type="domain" description="tRNA (32-2'-O)-methyltransferase regulator THADA-like TPR repeats region" evidence="5">
    <location>
        <begin position="518"/>
        <end position="741"/>
    </location>
</feature>
<evidence type="ECO:0000256" key="3">
    <source>
        <dbReference type="ARBA" id="ARBA00035698"/>
    </source>
</evidence>
<sequence length="1828" mass="209365">MEESDLLKNIDNLQERLKCLKLVDHQTQQPSSLANEIRTALKNIGAYCAQSNSTTKTLLPKIHATLRQPLLKVQSNQGVTTDGDISSILSYLKLLSEIIPPVQSKETKNEALEDTFWNEIIEPVCKDILDFINSFVLQRCLNCLSSSISASAPAQNGVVEVSSYGTGFAFHQQLGLLQKGLRILLIYLKRATSNLTENTEKKLDKSMLEIVRVLCVLMNPKTKEDGLDFDVGLDIRCNIGIAISYSISYAYYPNKSHIESFFNSIFTQQKSNEDELLSDIERGILEITDTDVNRLSLAFGILNTWLEQEPNKDIFLNIGKNVLDIEHGVKEAVNLGSARILEIWSIRLANPSIPLNVVEYVAELYPQLEFFCFMYMPGHIDAVKNCCRNTLSALAAIYDRLDDEGVQVPENKSEDSWVSSFLRTVLGKPVHIRWLALSCIAKKTQKSLKVLELEPDLPESLFCAQRTFKSAANDTYVALMSYHFQTVSEAIWGKTWVEPLFATQLSISNESNWPQKRSIISIILNSEKLRIPQIQVMIIPLLKRVLQIIIRRQVPNIPHKDKNEESLEEGPEASLLAAETIKMAYELKITIDPKELNFSCVTDTSKDSFRGLVPRPVLNHWLWSEDPQIRLAGLALLVETKKTSEVITRHDFESLKIFFKYNLLSQNSGFRQQFMSYFKKLVRRLRDGESVARRKKDMEVVQSYLDFIKWLWHFFTEEEGLFYGANFGRRCQALECLSEFTETFSTFELFGITRESDNCKYLRWLTDTYEHNKIQALEVLVRMPIKEFEDDKFCSNLLQEALGLCQSVKPPDSITGRYLVILIMRKHKEIDGRYSAWNLLDAVYQEMHKIYEQIEATSLTKVSSESPLYGCVRCIRMIFQYSNEFKKKENSEKYRSYVEKLVSLCFKIDDVMFPVLGSAAPEGFLPTQQENSSDKKKQVVRSLASQMLLVCAWRTMKEISLLMSDMCSLFIMEGELASISEYRKDGNEPTASLHYLLTFEQVCSIGDHLLYLLKNLIHRGVFEQVYVGFKIIATRLWKSSNPNLSNLPEKWLQDAMDQEHISSKSITRRSAGLPFIFQALLSAESDNEVFLHKWLQRLLIFDESPDLTPIRIHSMNVLRGLFRDASFSAAIMPFVPHGLKMAFRGLKSLDWNERNSGLMLYGAVMRRSFGPKLNLMNAPTFFRKFPQMYDFLLEELDTCIQTIKQRKLEHEATKLGSAVNLVNPTALTCDFTFHLLLLLASFTSSGRVEDSHFKLAEFIPRITKCGESDDMEVRKLAAKALIPFLVSPEEKRDLAMTVLDNLQSQEKPTANHLHGLLFQFLTIASQLPNEDTEVCKTANAKIVNKFLNYISMKQVTHSFKAPTVYETVAEIFEILHGFRCVGKGTICKGVHLIEQSYFERFGSIKHRNFVPGLSVADARIARAILEIKIDELEKDQLFELVYTYLKNPDRYCAYVQEFFELCQQHPKLMSTFCNEASDESLVLIETVLESYHERASSLFKKFPGTQLELGYLKFMENIPTSVFENSYSENEGSVIKALIQRLFQVCEEDESTTLQVKSVALTVLGRILFSTTVPVSDENKTRLCDILVQWSTSGVDDDMRLAVAETFPSIPFQNLTRFTALQQSKIWCSIFLLAQDDESFYRQIIDNKLSGSDGPCCDRKSLEVLTKLYFHHFLLPNPIEGLLLLIGLLVREDFEVEVKAADDETEDRLFDKSEMNMYFEHETLCKTFKLEMEVNKSTLFNKLKPYLDTELSDRQIRFYEAASNNPINSVVSKVSIRTILSLEIKNSVDENNCERESKDFSILTNNSDMVKYSIQQFLAEFLKLVDQS</sequence>
<dbReference type="SUPFAM" id="SSF48371">
    <property type="entry name" value="ARM repeat"/>
    <property type="match status" value="2"/>
</dbReference>
<dbReference type="EMBL" id="CAXLJM020000068">
    <property type="protein sequence ID" value="CAL8123751.1"/>
    <property type="molecule type" value="Genomic_DNA"/>
</dbReference>
<dbReference type="PANTHER" id="PTHR14387">
    <property type="entry name" value="THADA/DEATH RECEPTOR INTERACTING PROTEIN"/>
    <property type="match status" value="1"/>
</dbReference>
<reference evidence="7 8" key="1">
    <citation type="submission" date="2024-08" db="EMBL/GenBank/DDBJ databases">
        <authorList>
            <person name="Cucini C."/>
            <person name="Frati F."/>
        </authorList>
    </citation>
    <scope>NUCLEOTIDE SEQUENCE [LARGE SCALE GENOMIC DNA]</scope>
</reference>
<dbReference type="Pfam" id="PF25150">
    <property type="entry name" value="TPR_Trm732"/>
    <property type="match status" value="1"/>
</dbReference>
<evidence type="ECO:0000259" key="6">
    <source>
        <dbReference type="Pfam" id="PF25151"/>
    </source>
</evidence>
<evidence type="ECO:0000259" key="4">
    <source>
        <dbReference type="Pfam" id="PF10350"/>
    </source>
</evidence>
<dbReference type="Pfam" id="PF10350">
    <property type="entry name" value="DUF2428"/>
    <property type="match status" value="1"/>
</dbReference>
<feature type="domain" description="DUF2428" evidence="4">
    <location>
        <begin position="897"/>
        <end position="1152"/>
    </location>
</feature>
<proteinExistence type="inferred from homology"/>
<dbReference type="InterPro" id="IPR056842">
    <property type="entry name" value="THADA-like_TPR_C"/>
</dbReference>
<dbReference type="InterPro" id="IPR051954">
    <property type="entry name" value="tRNA_methyltransferase_THADA"/>
</dbReference>
<dbReference type="Proteomes" id="UP001642540">
    <property type="component" value="Unassembled WGS sequence"/>
</dbReference>
<organism evidence="7 8">
    <name type="scientific">Orchesella dallaii</name>
    <dbReference type="NCBI Taxonomy" id="48710"/>
    <lineage>
        <taxon>Eukaryota</taxon>
        <taxon>Metazoa</taxon>
        <taxon>Ecdysozoa</taxon>
        <taxon>Arthropoda</taxon>
        <taxon>Hexapoda</taxon>
        <taxon>Collembola</taxon>
        <taxon>Entomobryomorpha</taxon>
        <taxon>Entomobryoidea</taxon>
        <taxon>Orchesellidae</taxon>
        <taxon>Orchesellinae</taxon>
        <taxon>Orchesella</taxon>
    </lineage>
</organism>
<dbReference type="PANTHER" id="PTHR14387:SF7">
    <property type="entry name" value="THYROID ADENOMA-ASSOCIATED PROTEIN"/>
    <property type="match status" value="1"/>
</dbReference>
<name>A0ABP1R9G4_9HEXA</name>
<protein>
    <recommendedName>
        <fullName evidence="3">tRNA (32-2'-O)-methyltransferase regulator THADA</fullName>
    </recommendedName>
</protein>
<dbReference type="InterPro" id="IPR016024">
    <property type="entry name" value="ARM-type_fold"/>
</dbReference>
<comment type="caution">
    <text evidence="7">The sequence shown here is derived from an EMBL/GenBank/DDBJ whole genome shotgun (WGS) entry which is preliminary data.</text>
</comment>
<dbReference type="InterPro" id="IPR019442">
    <property type="entry name" value="THADA/TRM732_DUF2428"/>
</dbReference>
<dbReference type="InterPro" id="IPR056843">
    <property type="entry name" value="THADA-like_TPR"/>
</dbReference>
<dbReference type="Pfam" id="PF25151">
    <property type="entry name" value="TPR_Trm732_C"/>
    <property type="match status" value="1"/>
</dbReference>
<feature type="domain" description="tRNA (32-2'-O)-methyltransferase regulator THADA-like C-terminal TPR repeats region" evidence="6">
    <location>
        <begin position="1154"/>
        <end position="1321"/>
    </location>
</feature>
<gene>
    <name evidence="7" type="ORF">ODALV1_LOCUS20300</name>
</gene>
<accession>A0ABP1R9G4</accession>
<evidence type="ECO:0000313" key="8">
    <source>
        <dbReference type="Proteomes" id="UP001642540"/>
    </source>
</evidence>